<dbReference type="GO" id="GO:0005886">
    <property type="term" value="C:plasma membrane"/>
    <property type="evidence" value="ECO:0007669"/>
    <property type="project" value="TreeGrafter"/>
</dbReference>
<evidence type="ECO:0000256" key="2">
    <source>
        <dbReference type="ARBA" id="ARBA00022729"/>
    </source>
</evidence>
<evidence type="ECO:0000313" key="4">
    <source>
        <dbReference type="EMBL" id="KAF9620157.1"/>
    </source>
</evidence>
<proteinExistence type="inferred from homology"/>
<dbReference type="PANTHER" id="PTHR31673">
    <property type="entry name" value="PROTEIN COBRA"/>
    <property type="match status" value="1"/>
</dbReference>
<keyword evidence="3" id="KW-0325">Glycoprotein</keyword>
<protein>
    <submittedName>
        <fullName evidence="4">Uncharacterized protein</fullName>
    </submittedName>
</protein>
<comment type="similarity">
    <text evidence="1">Belongs to the COBRA family.</text>
</comment>
<gene>
    <name evidence="4" type="ORF">IFM89_010816</name>
</gene>
<dbReference type="GO" id="GO:0052324">
    <property type="term" value="P:plant-type cell wall cellulose biosynthetic process"/>
    <property type="evidence" value="ECO:0007669"/>
    <property type="project" value="TreeGrafter"/>
</dbReference>
<evidence type="ECO:0000256" key="3">
    <source>
        <dbReference type="ARBA" id="ARBA00023180"/>
    </source>
</evidence>
<dbReference type="GO" id="GO:0010215">
    <property type="term" value="P:cellulose microfibril organization"/>
    <property type="evidence" value="ECO:0007669"/>
    <property type="project" value="InterPro"/>
</dbReference>
<dbReference type="Proteomes" id="UP000631114">
    <property type="component" value="Unassembled WGS sequence"/>
</dbReference>
<sequence>MHREETVNRKRSITTDVDFQNINNNSTNFNLSDFDLIDSIPLRKSTRDIGTQLYLNYLVVVPGKTLEGKSSIFYSFVFPCWEEGGGYAGFVFCLLLGRRSCICHLFVLFVGIIVYPTRMVPLQPSRPGNCSSFKEDLIPHSCQRNPVIADLIPEAPGDSQSENCCHDGLLSAWAIEPSKSFTSFEIKVGNLNNNSSGFMPQNLTIMAPGSGYTCSPLADFKPTIYPVIGGRREQQAFIRLLLHAPIALADAKLRATVFLHALGTVFSFRSVLAYNSNGNISLISSCAVFFCQDFSLLQADPTNLENRMMCTDHMFPI</sequence>
<keyword evidence="5" id="KW-1185">Reference proteome</keyword>
<reference evidence="4 5" key="1">
    <citation type="submission" date="2020-10" db="EMBL/GenBank/DDBJ databases">
        <title>The Coptis chinensis genome and diversification of protoberbering-type alkaloids.</title>
        <authorList>
            <person name="Wang B."/>
            <person name="Shu S."/>
            <person name="Song C."/>
            <person name="Liu Y."/>
        </authorList>
    </citation>
    <scope>NUCLEOTIDE SEQUENCE [LARGE SCALE GENOMIC DNA]</scope>
    <source>
        <strain evidence="4">HL-2020</strain>
        <tissue evidence="4">Leaf</tissue>
    </source>
</reference>
<dbReference type="AlphaFoldDB" id="A0A835IP78"/>
<dbReference type="EMBL" id="JADFTS010000002">
    <property type="protein sequence ID" value="KAF9620157.1"/>
    <property type="molecule type" value="Genomic_DNA"/>
</dbReference>
<dbReference type="PANTHER" id="PTHR31673:SF41">
    <property type="entry name" value="COBRA-LIKE PROTEIN"/>
    <property type="match status" value="1"/>
</dbReference>
<dbReference type="Pfam" id="PF04833">
    <property type="entry name" value="COBRA"/>
    <property type="match status" value="1"/>
</dbReference>
<comment type="caution">
    <text evidence="4">The sequence shown here is derived from an EMBL/GenBank/DDBJ whole genome shotgun (WGS) entry which is preliminary data.</text>
</comment>
<name>A0A835IP78_9MAGN</name>
<evidence type="ECO:0000256" key="1">
    <source>
        <dbReference type="ARBA" id="ARBA00005507"/>
    </source>
</evidence>
<dbReference type="OrthoDB" id="1554693at2759"/>
<dbReference type="InterPro" id="IPR006918">
    <property type="entry name" value="COBRA_pln"/>
</dbReference>
<accession>A0A835IP78</accession>
<evidence type="ECO:0000313" key="5">
    <source>
        <dbReference type="Proteomes" id="UP000631114"/>
    </source>
</evidence>
<organism evidence="4 5">
    <name type="scientific">Coptis chinensis</name>
    <dbReference type="NCBI Taxonomy" id="261450"/>
    <lineage>
        <taxon>Eukaryota</taxon>
        <taxon>Viridiplantae</taxon>
        <taxon>Streptophyta</taxon>
        <taxon>Embryophyta</taxon>
        <taxon>Tracheophyta</taxon>
        <taxon>Spermatophyta</taxon>
        <taxon>Magnoliopsida</taxon>
        <taxon>Ranunculales</taxon>
        <taxon>Ranunculaceae</taxon>
        <taxon>Coptidoideae</taxon>
        <taxon>Coptis</taxon>
    </lineage>
</organism>
<keyword evidence="2" id="KW-0732">Signal</keyword>